<keyword evidence="11" id="KW-0067">ATP-binding</keyword>
<evidence type="ECO:0000256" key="12">
    <source>
        <dbReference type="ARBA" id="ARBA00022989"/>
    </source>
</evidence>
<evidence type="ECO:0000313" key="19">
    <source>
        <dbReference type="Proteomes" id="UP000318431"/>
    </source>
</evidence>
<evidence type="ECO:0000256" key="14">
    <source>
        <dbReference type="ARBA" id="ARBA00023136"/>
    </source>
</evidence>
<dbReference type="GO" id="GO:0000155">
    <property type="term" value="F:phosphorelay sensor kinase activity"/>
    <property type="evidence" value="ECO:0007669"/>
    <property type="project" value="InterPro"/>
</dbReference>
<dbReference type="Proteomes" id="UP000318431">
    <property type="component" value="Unassembled WGS sequence"/>
</dbReference>
<evidence type="ECO:0000256" key="5">
    <source>
        <dbReference type="ARBA" id="ARBA00022519"/>
    </source>
</evidence>
<evidence type="ECO:0000259" key="16">
    <source>
        <dbReference type="PROSITE" id="PS50109"/>
    </source>
</evidence>
<dbReference type="GO" id="GO:0005524">
    <property type="term" value="F:ATP binding"/>
    <property type="evidence" value="ECO:0007669"/>
    <property type="project" value="UniProtKB-KW"/>
</dbReference>
<keyword evidence="14 15" id="KW-0472">Membrane</keyword>
<keyword evidence="12 15" id="KW-1133">Transmembrane helix</keyword>
<reference evidence="18 19" key="1">
    <citation type="journal article" date="2015" name="Stand. Genomic Sci.">
        <title>Genomic Encyclopedia of Bacterial and Archaeal Type Strains, Phase III: the genomes of soil and plant-associated and newly described type strains.</title>
        <authorList>
            <person name="Whitman W.B."/>
            <person name="Woyke T."/>
            <person name="Klenk H.P."/>
            <person name="Zhou Y."/>
            <person name="Lilburn T.G."/>
            <person name="Beck B.J."/>
            <person name="De Vos P."/>
            <person name="Vandamme P."/>
            <person name="Eisen J.A."/>
            <person name="Garrity G."/>
            <person name="Hugenholtz P."/>
            <person name="Kyrpides N.C."/>
        </authorList>
    </citation>
    <scope>NUCLEOTIDE SEQUENCE [LARGE SCALE GENOMIC DNA]</scope>
    <source>
        <strain evidence="18 19">CGMCC 1.10822</strain>
    </source>
</reference>
<dbReference type="EMBL" id="VLLB01000005">
    <property type="protein sequence ID" value="TWI64299.1"/>
    <property type="molecule type" value="Genomic_DNA"/>
</dbReference>
<dbReference type="InterPro" id="IPR038421">
    <property type="entry name" value="RisS_PPD_sf"/>
</dbReference>
<comment type="caution">
    <text evidence="18">The sequence shown here is derived from an EMBL/GenBank/DDBJ whole genome shotgun (WGS) entry which is preliminary data.</text>
</comment>
<evidence type="ECO:0000256" key="6">
    <source>
        <dbReference type="ARBA" id="ARBA00022553"/>
    </source>
</evidence>
<evidence type="ECO:0000256" key="15">
    <source>
        <dbReference type="SAM" id="Phobius"/>
    </source>
</evidence>
<dbReference type="InterPro" id="IPR036097">
    <property type="entry name" value="HisK_dim/P_sf"/>
</dbReference>
<evidence type="ECO:0000256" key="3">
    <source>
        <dbReference type="ARBA" id="ARBA00012438"/>
    </source>
</evidence>
<dbReference type="OrthoDB" id="9804645at2"/>
<keyword evidence="13" id="KW-0902">Two-component regulatory system</keyword>
<name>A0A562R5F1_9BURK</name>
<keyword evidence="7" id="KW-0808">Transferase</keyword>
<evidence type="ECO:0000256" key="2">
    <source>
        <dbReference type="ARBA" id="ARBA00004429"/>
    </source>
</evidence>
<evidence type="ECO:0000256" key="8">
    <source>
        <dbReference type="ARBA" id="ARBA00022692"/>
    </source>
</evidence>
<dbReference type="SUPFAM" id="SSF55874">
    <property type="entry name" value="ATPase domain of HSP90 chaperone/DNA topoisomerase II/histidine kinase"/>
    <property type="match status" value="1"/>
</dbReference>
<dbReference type="InterPro" id="IPR003594">
    <property type="entry name" value="HATPase_dom"/>
</dbReference>
<dbReference type="InterPro" id="IPR003661">
    <property type="entry name" value="HisK_dim/P_dom"/>
</dbReference>
<dbReference type="SMART" id="SM00304">
    <property type="entry name" value="HAMP"/>
    <property type="match status" value="1"/>
</dbReference>
<gene>
    <name evidence="18" type="ORF">IP91_03068</name>
</gene>
<dbReference type="PRINTS" id="PR00344">
    <property type="entry name" value="BCTRLSENSOR"/>
</dbReference>
<feature type="domain" description="Histidine kinase" evidence="16">
    <location>
        <begin position="231"/>
        <end position="431"/>
    </location>
</feature>
<dbReference type="InterPro" id="IPR036890">
    <property type="entry name" value="HATPase_C_sf"/>
</dbReference>
<keyword evidence="6" id="KW-0597">Phosphoprotein</keyword>
<evidence type="ECO:0000256" key="7">
    <source>
        <dbReference type="ARBA" id="ARBA00022679"/>
    </source>
</evidence>
<keyword evidence="9" id="KW-0547">Nucleotide-binding</keyword>
<organism evidence="18 19">
    <name type="scientific">Pseudoduganella lurida</name>
    <dbReference type="NCBI Taxonomy" id="1036180"/>
    <lineage>
        <taxon>Bacteria</taxon>
        <taxon>Pseudomonadati</taxon>
        <taxon>Pseudomonadota</taxon>
        <taxon>Betaproteobacteria</taxon>
        <taxon>Burkholderiales</taxon>
        <taxon>Oxalobacteraceae</taxon>
        <taxon>Telluria group</taxon>
        <taxon>Pseudoduganella</taxon>
    </lineage>
</organism>
<comment type="subcellular location">
    <subcellularLocation>
        <location evidence="2">Cell inner membrane</location>
        <topology evidence="2">Multi-pass membrane protein</topology>
    </subcellularLocation>
</comment>
<keyword evidence="8 15" id="KW-0812">Transmembrane</keyword>
<evidence type="ECO:0000256" key="1">
    <source>
        <dbReference type="ARBA" id="ARBA00000085"/>
    </source>
</evidence>
<dbReference type="InterPro" id="IPR003660">
    <property type="entry name" value="HAMP_dom"/>
</dbReference>
<dbReference type="Pfam" id="PF00672">
    <property type="entry name" value="HAMP"/>
    <property type="match status" value="1"/>
</dbReference>
<dbReference type="GO" id="GO:0005886">
    <property type="term" value="C:plasma membrane"/>
    <property type="evidence" value="ECO:0007669"/>
    <property type="project" value="UniProtKB-SubCell"/>
</dbReference>
<dbReference type="AlphaFoldDB" id="A0A562R5F1"/>
<evidence type="ECO:0000259" key="17">
    <source>
        <dbReference type="PROSITE" id="PS50885"/>
    </source>
</evidence>
<dbReference type="InterPro" id="IPR005467">
    <property type="entry name" value="His_kinase_dom"/>
</dbReference>
<dbReference type="PANTHER" id="PTHR44936:SF5">
    <property type="entry name" value="SENSOR HISTIDINE KINASE ENVZ"/>
    <property type="match status" value="1"/>
</dbReference>
<accession>A0A562R5F1</accession>
<proteinExistence type="predicted"/>
<keyword evidence="5" id="KW-0997">Cell inner membrane</keyword>
<dbReference type="SMART" id="SM00388">
    <property type="entry name" value="HisKA"/>
    <property type="match status" value="1"/>
</dbReference>
<dbReference type="InterPro" id="IPR050980">
    <property type="entry name" value="2C_sensor_his_kinase"/>
</dbReference>
<evidence type="ECO:0000256" key="13">
    <source>
        <dbReference type="ARBA" id="ARBA00023012"/>
    </source>
</evidence>
<dbReference type="CDD" id="cd00075">
    <property type="entry name" value="HATPase"/>
    <property type="match status" value="1"/>
</dbReference>
<comment type="catalytic activity">
    <reaction evidence="1">
        <text>ATP + protein L-histidine = ADP + protein N-phospho-L-histidine.</text>
        <dbReference type="EC" id="2.7.13.3"/>
    </reaction>
</comment>
<evidence type="ECO:0000256" key="4">
    <source>
        <dbReference type="ARBA" id="ARBA00022475"/>
    </source>
</evidence>
<dbReference type="PROSITE" id="PS50885">
    <property type="entry name" value="HAMP"/>
    <property type="match status" value="1"/>
</dbReference>
<dbReference type="Pfam" id="PF00512">
    <property type="entry name" value="HisKA"/>
    <property type="match status" value="1"/>
</dbReference>
<dbReference type="Gene3D" id="1.10.287.130">
    <property type="match status" value="1"/>
</dbReference>
<dbReference type="CDD" id="cd00082">
    <property type="entry name" value="HisKA"/>
    <property type="match status" value="1"/>
</dbReference>
<dbReference type="CDD" id="cd06225">
    <property type="entry name" value="HAMP"/>
    <property type="match status" value="1"/>
</dbReference>
<evidence type="ECO:0000256" key="10">
    <source>
        <dbReference type="ARBA" id="ARBA00022777"/>
    </source>
</evidence>
<dbReference type="EC" id="2.7.13.3" evidence="3"/>
<dbReference type="InterPro" id="IPR004358">
    <property type="entry name" value="Sig_transdc_His_kin-like_C"/>
</dbReference>
<evidence type="ECO:0000313" key="18">
    <source>
        <dbReference type="EMBL" id="TWI64299.1"/>
    </source>
</evidence>
<keyword evidence="4" id="KW-1003">Cell membrane</keyword>
<keyword evidence="19" id="KW-1185">Reference proteome</keyword>
<feature type="transmembrane region" description="Helical" evidence="15">
    <location>
        <begin position="12"/>
        <end position="34"/>
    </location>
</feature>
<dbReference type="Gene3D" id="3.30.565.10">
    <property type="entry name" value="Histidine kinase-like ATPase, C-terminal domain"/>
    <property type="match status" value="1"/>
</dbReference>
<sequence>MTWPRSLLGQTLLSTTLIVVVAQACSLVLFYLLALRPALLQVAQVTAQSVAVLADTVARVPPAEQGMLVRRLSAGSVLRIWNGAAPPDDLGPRPRPVERLFMRALARTLAERGAPDWRIDHARRLWVRVPLGEERYWISIRTEPPRATGALLGSTVAAILLALAASWLVYRRVLRPLHALNRATDSYRLGAPLPPLDEDGPREVAQLSRSFNGMTRRLAQADADRAIVLAGISHDVRTPLAKLKLALAIMRHEDEALRDSAQRQVDAIDRILSQFMAFARGFQAEAIALADPNALLEELAADPERDIRVLPLQPSVLLRCRPEALRRAMGNLLENALTYGNEPVQLSAQATATELYLAVRDHGGGVPAVLLSTLAEPFVRGDPARGQAGGSGGTGLGLAIAERVAQLHCGRLLLENLPDGFRATLVLPAAIANAVQVPGTASTTTEPHRPLR</sequence>
<dbReference type="Pfam" id="PF02518">
    <property type="entry name" value="HATPase_c"/>
    <property type="match status" value="1"/>
</dbReference>
<dbReference type="RefSeq" id="WP_145649963.1">
    <property type="nucleotide sequence ID" value="NZ_VLLB01000005.1"/>
</dbReference>
<dbReference type="PROSITE" id="PS51257">
    <property type="entry name" value="PROKAR_LIPOPROTEIN"/>
    <property type="match status" value="1"/>
</dbReference>
<feature type="transmembrane region" description="Helical" evidence="15">
    <location>
        <begin position="150"/>
        <end position="170"/>
    </location>
</feature>
<dbReference type="SMART" id="SM00387">
    <property type="entry name" value="HATPase_c"/>
    <property type="match status" value="1"/>
</dbReference>
<dbReference type="SUPFAM" id="SSF47384">
    <property type="entry name" value="Homodimeric domain of signal transducing histidine kinase"/>
    <property type="match status" value="1"/>
</dbReference>
<keyword evidence="10 18" id="KW-0418">Kinase</keyword>
<evidence type="ECO:0000256" key="9">
    <source>
        <dbReference type="ARBA" id="ARBA00022741"/>
    </source>
</evidence>
<dbReference type="Gene3D" id="3.30.450.300">
    <property type="entry name" value="Sensor histidine kinase RisS, periplasmic domain"/>
    <property type="match status" value="1"/>
</dbReference>
<dbReference type="PROSITE" id="PS50109">
    <property type="entry name" value="HIS_KIN"/>
    <property type="match status" value="1"/>
</dbReference>
<feature type="domain" description="HAMP" evidence="17">
    <location>
        <begin position="171"/>
        <end position="223"/>
    </location>
</feature>
<protein>
    <recommendedName>
        <fullName evidence="3">histidine kinase</fullName>
        <ecNumber evidence="3">2.7.13.3</ecNumber>
    </recommendedName>
</protein>
<evidence type="ECO:0000256" key="11">
    <source>
        <dbReference type="ARBA" id="ARBA00022840"/>
    </source>
</evidence>
<dbReference type="PANTHER" id="PTHR44936">
    <property type="entry name" value="SENSOR PROTEIN CREC"/>
    <property type="match status" value="1"/>
</dbReference>